<evidence type="ECO:0000313" key="1">
    <source>
        <dbReference type="EMBL" id="GAA1243270.1"/>
    </source>
</evidence>
<evidence type="ECO:0000313" key="2">
    <source>
        <dbReference type="Proteomes" id="UP001500653"/>
    </source>
</evidence>
<protein>
    <recommendedName>
        <fullName evidence="3">Transcriptional regulator</fullName>
    </recommendedName>
</protein>
<name>A0ABP4GY26_9PSEU</name>
<keyword evidence="2" id="KW-1185">Reference proteome</keyword>
<dbReference type="EMBL" id="BAAALN010000008">
    <property type="protein sequence ID" value="GAA1243270.1"/>
    <property type="molecule type" value="Genomic_DNA"/>
</dbReference>
<organism evidence="1 2">
    <name type="scientific">Prauserella halophila</name>
    <dbReference type="NCBI Taxonomy" id="185641"/>
    <lineage>
        <taxon>Bacteria</taxon>
        <taxon>Bacillati</taxon>
        <taxon>Actinomycetota</taxon>
        <taxon>Actinomycetes</taxon>
        <taxon>Pseudonocardiales</taxon>
        <taxon>Pseudonocardiaceae</taxon>
        <taxon>Prauserella</taxon>
    </lineage>
</organism>
<proteinExistence type="predicted"/>
<evidence type="ECO:0008006" key="3">
    <source>
        <dbReference type="Google" id="ProtNLM"/>
    </source>
</evidence>
<sequence length="419" mass="44940">MAERNELLRAARLRIESPSSPQQPMTRQELAEAINAHLYRASGGRQVTAVDANHVGKWERGVIRWPAAYYRQALRVILDVATDAELGFTRPRRQPDNVDRKTFLKTALGTGAGAMVARHLPAAPADASDLVSTVAAPTAHYRRLESAVSCEHLAPVVEAHLTFATSVVTADARTSAGYGVLAEVAGLSAWVAADRGDNATARRRYLDAIGHAERAHHPLLGAYMTASLGHFAVESGDPWQGTRLLDRAAAQLDDTAPDAARAWLASLHAVAHAALGDHAATRAGLRTAERLTGRQRGEPHWPWVFAFDDAKAARYQAGALARLGDARAAATAYQAAAPTLAAPKPRALAQLDHARALAAVGRLGEGCRLAADAARTGHAYTSERITARVREFRGTLPARCAEARELDDTLAELYETDRP</sequence>
<dbReference type="RefSeq" id="WP_253862218.1">
    <property type="nucleotide sequence ID" value="NZ_BAAALN010000008.1"/>
</dbReference>
<comment type="caution">
    <text evidence="1">The sequence shown here is derived from an EMBL/GenBank/DDBJ whole genome shotgun (WGS) entry which is preliminary data.</text>
</comment>
<reference evidence="2" key="1">
    <citation type="journal article" date="2019" name="Int. J. Syst. Evol. Microbiol.">
        <title>The Global Catalogue of Microorganisms (GCM) 10K type strain sequencing project: providing services to taxonomists for standard genome sequencing and annotation.</title>
        <authorList>
            <consortium name="The Broad Institute Genomics Platform"/>
            <consortium name="The Broad Institute Genome Sequencing Center for Infectious Disease"/>
            <person name="Wu L."/>
            <person name="Ma J."/>
        </authorList>
    </citation>
    <scope>NUCLEOTIDE SEQUENCE [LARGE SCALE GENOMIC DNA]</scope>
    <source>
        <strain evidence="2">JCM 13023</strain>
    </source>
</reference>
<gene>
    <name evidence="1" type="ORF">GCM10009676_31060</name>
</gene>
<accession>A0ABP4GY26</accession>
<dbReference type="Proteomes" id="UP001500653">
    <property type="component" value="Unassembled WGS sequence"/>
</dbReference>